<accession>A0A8B6FD05</accession>
<name>A0A8B6FD05_MYTGA</name>
<keyword evidence="1" id="KW-1015">Disulfide bond</keyword>
<reference evidence="6" key="1">
    <citation type="submission" date="2018-11" db="EMBL/GenBank/DDBJ databases">
        <authorList>
            <person name="Alioto T."/>
            <person name="Alioto T."/>
        </authorList>
    </citation>
    <scope>NUCLEOTIDE SEQUENCE</scope>
</reference>
<keyword evidence="3" id="KW-0732">Signal</keyword>
<dbReference type="Gene3D" id="2.60.120.310">
    <property type="entry name" value="Copper type II, ascorbate-dependent monooxygenase, N-terminal domain"/>
    <property type="match status" value="1"/>
</dbReference>
<dbReference type="InterPro" id="IPR000945">
    <property type="entry name" value="DBH-like"/>
</dbReference>
<feature type="signal peptide" evidence="3">
    <location>
        <begin position="1"/>
        <end position="17"/>
    </location>
</feature>
<dbReference type="InterPro" id="IPR008977">
    <property type="entry name" value="PHM/PNGase_F_dom_sf"/>
</dbReference>
<dbReference type="GO" id="GO:0004500">
    <property type="term" value="F:dopamine beta-monooxygenase activity"/>
    <property type="evidence" value="ECO:0007669"/>
    <property type="project" value="InterPro"/>
</dbReference>
<comment type="caution">
    <text evidence="6">The sequence shown here is derived from an EMBL/GenBank/DDBJ whole genome shotgun (WGS) entry which is preliminary data.</text>
</comment>
<dbReference type="InterPro" id="IPR036939">
    <property type="entry name" value="Cu2_ascorb_mOase_N_sf"/>
</dbReference>
<evidence type="ECO:0000259" key="4">
    <source>
        <dbReference type="Pfam" id="PF01082"/>
    </source>
</evidence>
<protein>
    <submittedName>
        <fullName evidence="6">Uncharacterized protein</fullName>
    </submittedName>
</protein>
<proteinExistence type="predicted"/>
<dbReference type="PANTHER" id="PTHR10157:SF23">
    <property type="entry name" value="MOXD1 HOMOLOG 1"/>
    <property type="match status" value="1"/>
</dbReference>
<dbReference type="PANTHER" id="PTHR10157">
    <property type="entry name" value="DOPAMINE BETA HYDROXYLASE RELATED"/>
    <property type="match status" value="1"/>
</dbReference>
<feature type="domain" description="Copper type II ascorbate-dependent monooxygenase N-terminal" evidence="4">
    <location>
        <begin position="31"/>
        <end position="145"/>
    </location>
</feature>
<evidence type="ECO:0000256" key="3">
    <source>
        <dbReference type="SAM" id="SignalP"/>
    </source>
</evidence>
<keyword evidence="2" id="KW-0325">Glycoprotein</keyword>
<dbReference type="Pfam" id="PF01082">
    <property type="entry name" value="Cu2_monooxygen"/>
    <property type="match status" value="1"/>
</dbReference>
<gene>
    <name evidence="6" type="ORF">MGAL_10B024676</name>
</gene>
<keyword evidence="7" id="KW-1185">Reference proteome</keyword>
<evidence type="ECO:0000259" key="5">
    <source>
        <dbReference type="Pfam" id="PF03712"/>
    </source>
</evidence>
<evidence type="ECO:0000313" key="7">
    <source>
        <dbReference type="Proteomes" id="UP000596742"/>
    </source>
</evidence>
<feature type="domain" description="Copper type II ascorbate-dependent monooxygenase C-terminal" evidence="5">
    <location>
        <begin position="174"/>
        <end position="308"/>
    </location>
</feature>
<evidence type="ECO:0000313" key="6">
    <source>
        <dbReference type="EMBL" id="VDI46825.1"/>
    </source>
</evidence>
<dbReference type="Proteomes" id="UP000596742">
    <property type="component" value="Unassembled WGS sequence"/>
</dbReference>
<dbReference type="Gene3D" id="2.60.120.230">
    <property type="match status" value="1"/>
</dbReference>
<dbReference type="EMBL" id="UYJE01006537">
    <property type="protein sequence ID" value="VDI46825.1"/>
    <property type="molecule type" value="Genomic_DNA"/>
</dbReference>
<dbReference type="Pfam" id="PF03712">
    <property type="entry name" value="Cu2_monoox_C"/>
    <property type="match status" value="1"/>
</dbReference>
<dbReference type="InterPro" id="IPR000323">
    <property type="entry name" value="Cu2_ascorb_mOase_N"/>
</dbReference>
<dbReference type="GO" id="GO:0005507">
    <property type="term" value="F:copper ion binding"/>
    <property type="evidence" value="ECO:0007669"/>
    <property type="project" value="InterPro"/>
</dbReference>
<evidence type="ECO:0000256" key="2">
    <source>
        <dbReference type="ARBA" id="ARBA00023180"/>
    </source>
</evidence>
<feature type="chain" id="PRO_5032537967" evidence="3">
    <location>
        <begin position="18"/>
        <end position="405"/>
    </location>
</feature>
<evidence type="ECO:0000256" key="1">
    <source>
        <dbReference type="ARBA" id="ARBA00023157"/>
    </source>
</evidence>
<organism evidence="6 7">
    <name type="scientific">Mytilus galloprovincialis</name>
    <name type="common">Mediterranean mussel</name>
    <dbReference type="NCBI Taxonomy" id="29158"/>
    <lineage>
        <taxon>Eukaryota</taxon>
        <taxon>Metazoa</taxon>
        <taxon>Spiralia</taxon>
        <taxon>Lophotrochozoa</taxon>
        <taxon>Mollusca</taxon>
        <taxon>Bivalvia</taxon>
        <taxon>Autobranchia</taxon>
        <taxon>Pteriomorphia</taxon>
        <taxon>Mytilida</taxon>
        <taxon>Mytiloidea</taxon>
        <taxon>Mytilidae</taxon>
        <taxon>Mytilinae</taxon>
        <taxon>Mytilus</taxon>
    </lineage>
</organism>
<dbReference type="SUPFAM" id="SSF49742">
    <property type="entry name" value="PHM/PNGase F"/>
    <property type="match status" value="2"/>
</dbReference>
<sequence length="405" mass="46586">MWSFICLISLFVICVQSVCKLPTDENVKHLDIRIPEQPVPQKLTHYVCQQFKVPDDQDYNAIAFEGLIGNPGVVHHILVFGCDFDVNIFEPHECGTYDGRCRSWLAQWTIGVDGKTCTYPDTGIRFGKNSYKYMSIQIHWNNYNLDSNLTDNSGIRLYYTNKLRKNEVGNVQIGQNDLEIPVRSDHFLLNGSCSEACTQRMLPHPIYLTKTYIHMHNLGVAGKFEIYRNGRLIREIAHDSVYNYHKSPLHFHDPPVEVRPGDEVKLSCWFTSGGKNHTIYWGEGSDAEMCYAFVSYYPKVKGFDQCIQFDEYDVNCHIDGELYMGGCTMEMFESDLQTDLIQDIQKTCKADDTCVTSCSAAIQTLTEHPCFNGRFKDYSVRLFPPKIPFWNAVMDLLERHYKSCS</sequence>
<dbReference type="AlphaFoldDB" id="A0A8B6FD05"/>
<dbReference type="InterPro" id="IPR024548">
    <property type="entry name" value="Cu2_monoox_C"/>
</dbReference>
<dbReference type="InterPro" id="IPR014784">
    <property type="entry name" value="Cu2_ascorb_mOase-like_C"/>
</dbReference>
<dbReference type="OrthoDB" id="10003276at2759"/>